<dbReference type="EC" id="5.3.1.5" evidence="2 8"/>
<keyword evidence="11" id="KW-1185">Reference proteome</keyword>
<protein>
    <recommendedName>
        <fullName evidence="2 8">Xylose isomerase</fullName>
        <ecNumber evidence="2 8">5.3.1.5</ecNumber>
    </recommendedName>
</protein>
<dbReference type="NCBIfam" id="TIGR02630">
    <property type="entry name" value="xylose_isom_A"/>
    <property type="match status" value="1"/>
</dbReference>
<accession>A0ABR2NN85</accession>
<evidence type="ECO:0000313" key="10">
    <source>
        <dbReference type="EMBL" id="KAK8977629.1"/>
    </source>
</evidence>
<evidence type="ECO:0000256" key="6">
    <source>
        <dbReference type="ARBA" id="ARBA00023277"/>
    </source>
</evidence>
<gene>
    <name evidence="10" type="ORF">V6N11_013414</name>
</gene>
<dbReference type="Proteomes" id="UP001396334">
    <property type="component" value="Unassembled WGS sequence"/>
</dbReference>
<dbReference type="InterPro" id="IPR036237">
    <property type="entry name" value="Xyl_isomerase-like_sf"/>
</dbReference>
<evidence type="ECO:0000313" key="11">
    <source>
        <dbReference type="Proteomes" id="UP001396334"/>
    </source>
</evidence>
<comment type="similarity">
    <text evidence="1 8">Belongs to the xylose isomerase family.</text>
</comment>
<dbReference type="PANTHER" id="PTHR48408">
    <property type="match status" value="1"/>
</dbReference>
<name>A0ABR2NN85_9ROSI</name>
<evidence type="ECO:0000256" key="8">
    <source>
        <dbReference type="RuleBase" id="RU000609"/>
    </source>
</evidence>
<dbReference type="Gene3D" id="3.60.15.10">
    <property type="entry name" value="Ribonuclease Z/Hydroxyacylglutathione hydrolase-like"/>
    <property type="match status" value="1"/>
</dbReference>
<evidence type="ECO:0000256" key="1">
    <source>
        <dbReference type="ARBA" id="ARBA00005765"/>
    </source>
</evidence>
<dbReference type="PRINTS" id="PR00688">
    <property type="entry name" value="XYLOSISMRASE"/>
</dbReference>
<evidence type="ECO:0000259" key="9">
    <source>
        <dbReference type="SMART" id="SM01027"/>
    </source>
</evidence>
<dbReference type="HAMAP" id="MF_00455">
    <property type="entry name" value="Xylose_isom_A"/>
    <property type="match status" value="1"/>
</dbReference>
<keyword evidence="5 8" id="KW-0413">Isomerase</keyword>
<dbReference type="EMBL" id="JBBPBN010000117">
    <property type="protein sequence ID" value="KAK8977629.1"/>
    <property type="molecule type" value="Genomic_DNA"/>
</dbReference>
<dbReference type="InterPro" id="IPR036866">
    <property type="entry name" value="RibonucZ/Hydroxyglut_hydro"/>
</dbReference>
<feature type="domain" description="Beta-Casp" evidence="9">
    <location>
        <begin position="357"/>
        <end position="485"/>
    </location>
</feature>
<dbReference type="SMART" id="SM01027">
    <property type="entry name" value="Beta-Casp"/>
    <property type="match status" value="1"/>
</dbReference>
<reference evidence="10 11" key="1">
    <citation type="journal article" date="2024" name="G3 (Bethesda)">
        <title>Genome assembly of Hibiscus sabdariffa L. provides insights into metabolisms of medicinal natural products.</title>
        <authorList>
            <person name="Kim T."/>
        </authorList>
    </citation>
    <scope>NUCLEOTIDE SEQUENCE [LARGE SCALE GENOMIC DNA]</scope>
    <source>
        <strain evidence="10">TK-2024</strain>
        <tissue evidence="10">Old leaves</tissue>
    </source>
</reference>
<sequence length="1186" mass="132918">MKFTCLSKGGGFHFPPCHMLNVSGFRILLECPLDLSSLAIFSPVPVGLEAHEPLDSESVARKKQKIEKTLDANDLVRAEPWYKTVKNLHLWDASFIDVVLISSPMGMLGLPFLTLSKDFSAKIYVTEATARIGQLMMEDLVSMHMELKQFYGPGDASFPQWMKWEDLEVLPSELKKIALGKYCEELGAWMPLYSAVDVKDCMKKVQTLKYAEEACYNGTLIIRPFSSGLEIGTCNWTISGPKRNVAYISSSIFVSTHAMDFDFLGLRGNDLVIYSDFSSLDTTENMENDDTCFDPVTYTSSNVSDDVNNLEEIAASLLKDDESREEMEKLAFLCTCAFDSVKAGGSVLVPIDRLGIVLCLLEEMSLLLESSSLKVPIYIISSVAEELLAFTNIIPEWLCKHRQEKLFSGEPLFAHVKLIKEGKIHLFPAVHSIELLTNWQEPCIVFCPHWSLRLGPVVHLLRYWCSDPNSLLILESGVDANLALLPFKPMEMKVLQCSFLSGISLQKVQPILKTLQPKLLLFPKELRCKIQISEANTIFRYSENETLRIPTSKESTEIDISTDLASRFRWKPLKKETITWLDGELVMDQGKHRLLSGFQPVDSKQQRPLLHWGSPDLKGLLTELSKMGITGTVKKVSDEAEPENAAGIIDIVGPEKALIDVRETGTVIIAANDNLASHIFKAIDIVLDGNASLRPHSCAAESGGKCSESGEWKGEFFPGIPKIKYEGPDSQNPLAYRWYNAEEVIFGRKMKDWLRFSVAFWHTFRGTGVDPFGAPTKYWPWEDGTNSVAMAKRRMRANFEFINKLGIDRWCFHDRDIAPEGKTIQETNSNLDEVVKLAKELQGDNIRPLWGTAQLFMHPRYMHGGCTSSELGVYVYAAAQVKKAMEVTHYLGGENYVFWGGREGYQTLLNTDMEYELDHMARFLEAAVAYKKKIGFKGTLLIEPKPQEPTKHQYDWDAATTTNFLRRHGLIGEFKLNIECNHATLSGHSCHHDVETARINGLLGNIDANSGDAQTGWDTDQFLTDIGEATMIMISVIKNGGLEPGGLNFDAKLRRESTDVEDMFIAHIVGMDTLARGLRNAAKLIEDGSLNELTHKRYESFENELGALIEAGKASFEMLEKKAIEWGEPKVASAKQESSKASFQYLICSRKTNSLNRSVEAAAKEGKLRSTENCKHCLLHGNNSNF</sequence>
<comment type="caution">
    <text evidence="10">The sequence shown here is derived from an EMBL/GenBank/DDBJ whole genome shotgun (WGS) entry which is preliminary data.</text>
</comment>
<keyword evidence="6 8" id="KW-0119">Carbohydrate metabolism</keyword>
<evidence type="ECO:0000256" key="3">
    <source>
        <dbReference type="ARBA" id="ARBA00022629"/>
    </source>
</evidence>
<evidence type="ECO:0000256" key="4">
    <source>
        <dbReference type="ARBA" id="ARBA00022723"/>
    </source>
</evidence>
<dbReference type="InterPro" id="IPR013452">
    <property type="entry name" value="Xylose_isom_bac"/>
</dbReference>
<organism evidence="10 11">
    <name type="scientific">Hibiscus sabdariffa</name>
    <name type="common">roselle</name>
    <dbReference type="NCBI Taxonomy" id="183260"/>
    <lineage>
        <taxon>Eukaryota</taxon>
        <taxon>Viridiplantae</taxon>
        <taxon>Streptophyta</taxon>
        <taxon>Embryophyta</taxon>
        <taxon>Tracheophyta</taxon>
        <taxon>Spermatophyta</taxon>
        <taxon>Magnoliopsida</taxon>
        <taxon>eudicotyledons</taxon>
        <taxon>Gunneridae</taxon>
        <taxon>Pentapetalae</taxon>
        <taxon>rosids</taxon>
        <taxon>malvids</taxon>
        <taxon>Malvales</taxon>
        <taxon>Malvaceae</taxon>
        <taxon>Malvoideae</taxon>
        <taxon>Hibiscus</taxon>
    </lineage>
</organism>
<dbReference type="Gene3D" id="3.40.50.10890">
    <property type="match status" value="1"/>
</dbReference>
<keyword evidence="3 8" id="KW-0859">Xylose metabolism</keyword>
<dbReference type="SUPFAM" id="SSF51658">
    <property type="entry name" value="Xylose isomerase-like"/>
    <property type="match status" value="1"/>
</dbReference>
<comment type="catalytic activity">
    <reaction evidence="7 8">
        <text>alpha-D-xylose = alpha-D-xylulofuranose</text>
        <dbReference type="Rhea" id="RHEA:22816"/>
        <dbReference type="ChEBI" id="CHEBI:28518"/>
        <dbReference type="ChEBI" id="CHEBI:188998"/>
        <dbReference type="EC" id="5.3.1.5"/>
    </reaction>
</comment>
<dbReference type="InterPro" id="IPR022712">
    <property type="entry name" value="Beta_Casp"/>
</dbReference>
<evidence type="ECO:0000256" key="5">
    <source>
        <dbReference type="ARBA" id="ARBA00023235"/>
    </source>
</evidence>
<dbReference type="Gene3D" id="3.20.20.150">
    <property type="entry name" value="Divalent-metal-dependent TIM barrel enzymes"/>
    <property type="match status" value="1"/>
</dbReference>
<dbReference type="PANTHER" id="PTHR48408:SF1">
    <property type="entry name" value="XYLOSE ISOMERASE"/>
    <property type="match status" value="1"/>
</dbReference>
<dbReference type="Pfam" id="PF10996">
    <property type="entry name" value="Beta-Casp"/>
    <property type="match status" value="1"/>
</dbReference>
<dbReference type="SUPFAM" id="SSF56281">
    <property type="entry name" value="Metallo-hydrolase/oxidoreductase"/>
    <property type="match status" value="1"/>
</dbReference>
<dbReference type="PROSITE" id="PS51415">
    <property type="entry name" value="XYLOSE_ISOMERASE"/>
    <property type="match status" value="1"/>
</dbReference>
<dbReference type="InterPro" id="IPR001998">
    <property type="entry name" value="Xylose_isomerase"/>
</dbReference>
<evidence type="ECO:0000256" key="7">
    <source>
        <dbReference type="ARBA" id="ARBA00033659"/>
    </source>
</evidence>
<dbReference type="NCBIfam" id="NF003998">
    <property type="entry name" value="PRK05474.1"/>
    <property type="match status" value="1"/>
</dbReference>
<evidence type="ECO:0000256" key="2">
    <source>
        <dbReference type="ARBA" id="ARBA00011958"/>
    </source>
</evidence>
<proteinExistence type="inferred from homology"/>
<keyword evidence="4 8" id="KW-0479">Metal-binding</keyword>